<feature type="domain" description="POTRA" evidence="5">
    <location>
        <begin position="194"/>
        <end position="253"/>
    </location>
</feature>
<keyword evidence="3" id="KW-0472">Membrane</keyword>
<keyword evidence="7" id="KW-1185">Reference proteome</keyword>
<dbReference type="InterPro" id="IPR039910">
    <property type="entry name" value="D15-like"/>
</dbReference>
<dbReference type="Pfam" id="PF07244">
    <property type="entry name" value="POTRA"/>
    <property type="match status" value="1"/>
</dbReference>
<evidence type="ECO:0000259" key="5">
    <source>
        <dbReference type="Pfam" id="PF07244"/>
    </source>
</evidence>
<evidence type="ECO:0000313" key="7">
    <source>
        <dbReference type="Proteomes" id="UP000553706"/>
    </source>
</evidence>
<dbReference type="Gene3D" id="2.40.160.50">
    <property type="entry name" value="membrane protein fhac: a member of the omp85/tpsb transporter family"/>
    <property type="match status" value="1"/>
</dbReference>
<dbReference type="GO" id="GO:0019867">
    <property type="term" value="C:outer membrane"/>
    <property type="evidence" value="ECO:0007669"/>
    <property type="project" value="InterPro"/>
</dbReference>
<accession>A0A840VBZ6</accession>
<dbReference type="AlphaFoldDB" id="A0A840VBZ6"/>
<gene>
    <name evidence="6" type="ORF">HNP71_001485</name>
</gene>
<evidence type="ECO:0000259" key="4">
    <source>
        <dbReference type="Pfam" id="PF01103"/>
    </source>
</evidence>
<protein>
    <submittedName>
        <fullName evidence="6">Translocation and assembly module TamA</fullName>
    </submittedName>
</protein>
<evidence type="ECO:0000256" key="2">
    <source>
        <dbReference type="ARBA" id="ARBA00022452"/>
    </source>
</evidence>
<evidence type="ECO:0000256" key="1">
    <source>
        <dbReference type="ARBA" id="ARBA00004370"/>
    </source>
</evidence>
<comment type="caution">
    <text evidence="6">The sequence shown here is derived from an EMBL/GenBank/DDBJ whole genome shotgun (WGS) entry which is preliminary data.</text>
</comment>
<proteinExistence type="predicted"/>
<dbReference type="Gene3D" id="3.10.20.310">
    <property type="entry name" value="membrane protein fhac"/>
    <property type="match status" value="1"/>
</dbReference>
<keyword evidence="2" id="KW-1134">Transmembrane beta strand</keyword>
<comment type="subcellular location">
    <subcellularLocation>
        <location evidence="1">Membrane</location>
    </subcellularLocation>
</comment>
<dbReference type="Pfam" id="PF01103">
    <property type="entry name" value="Omp85"/>
    <property type="match status" value="1"/>
</dbReference>
<dbReference type="EMBL" id="JACHFJ010000005">
    <property type="protein sequence ID" value="MBB5373226.1"/>
    <property type="molecule type" value="Genomic_DNA"/>
</dbReference>
<dbReference type="PANTHER" id="PTHR12815:SF42">
    <property type="entry name" value="BACTERIAL SURFACE ANTIGEN (D15) DOMAIN-CONTAINING PROTEIN"/>
    <property type="match status" value="1"/>
</dbReference>
<dbReference type="PANTHER" id="PTHR12815">
    <property type="entry name" value="SORTING AND ASSEMBLY MACHINERY SAMM50 PROTEIN FAMILY MEMBER"/>
    <property type="match status" value="1"/>
</dbReference>
<dbReference type="Proteomes" id="UP000553706">
    <property type="component" value="Unassembled WGS sequence"/>
</dbReference>
<organism evidence="6 7">
    <name type="scientific">Acidocella aromatica</name>
    <dbReference type="NCBI Taxonomy" id="1303579"/>
    <lineage>
        <taxon>Bacteria</taxon>
        <taxon>Pseudomonadati</taxon>
        <taxon>Pseudomonadota</taxon>
        <taxon>Alphaproteobacteria</taxon>
        <taxon>Acetobacterales</taxon>
        <taxon>Acidocellaceae</taxon>
        <taxon>Acidocella</taxon>
    </lineage>
</organism>
<dbReference type="InterPro" id="IPR000184">
    <property type="entry name" value="Bac_surfAg_D15"/>
</dbReference>
<feature type="domain" description="Bacterial surface antigen (D15)" evidence="4">
    <location>
        <begin position="295"/>
        <end position="593"/>
    </location>
</feature>
<keyword evidence="2" id="KW-0812">Transmembrane</keyword>
<evidence type="ECO:0000313" key="6">
    <source>
        <dbReference type="EMBL" id="MBB5373226.1"/>
    </source>
</evidence>
<reference evidence="6 7" key="1">
    <citation type="submission" date="2020-08" db="EMBL/GenBank/DDBJ databases">
        <title>Genomic Encyclopedia of Type Strains, Phase IV (KMG-IV): sequencing the most valuable type-strain genomes for metagenomic binning, comparative biology and taxonomic classification.</title>
        <authorList>
            <person name="Goeker M."/>
        </authorList>
    </citation>
    <scope>NUCLEOTIDE SEQUENCE [LARGE SCALE GENOMIC DNA]</scope>
    <source>
        <strain evidence="6 7">DSM 27026</strain>
    </source>
</reference>
<evidence type="ECO:0000256" key="3">
    <source>
        <dbReference type="ARBA" id="ARBA00023136"/>
    </source>
</evidence>
<dbReference type="RefSeq" id="WP_246344118.1">
    <property type="nucleotide sequence ID" value="NZ_JACHFJ010000005.1"/>
</dbReference>
<dbReference type="InterPro" id="IPR010827">
    <property type="entry name" value="BamA/TamA_POTRA"/>
</dbReference>
<name>A0A840VBZ6_9PROT</name>
<sequence length="593" mass="62536">MLLGAPARAADPVHYTVSFAPSGDATLDSLLRQTSTLVDLQQKLPPAPFALIGRARADAQQFLTVLHSLGYDDGSVDITINGAKLDDPALPDALTQAPSSETEKVQVTPAKGARFTLGRVDLPGLPPGFPRPAMVKPGEPAFAAPILAAQPALLTALHNAGYAYASVGAPVAVADPATHLLDVSYSINPGPRVDIGPITFTGLKRMDADFLRRHIALATGQLYSDTAIQAARDSLIGLGVFSSVTPEPPSPVNAQGQAPITFRTLEQKRHAVTLSGLYATDTGISIGTSWLDRDLFGHAETLTLSAAANDLGGTGTTSAGYDLKTAFAKPDFYARGQTLNLSVEWLKESLTAYSRRALLIGASLNRPIDPQKTITFGPNFVSERVDQQGVSRSYVLLQFPINFSWNTSDSLLEPTHGFNASLTLTPTMPIIGKSHMFIIALGSLAGYLPVEPDGRGIIAMRGQVGSIQGAQHFQVPPDQRFYAGGSGTVRGYTYQIIGPLFPDNTPEGGAAMDAFSIEFRQHITKTIGIVPFIDAGQVSAGNAPFTGTLRVGAGIGARYYTGIGPIRLDVAVPLTRTAGSNGFALYIGLGEAF</sequence>